<feature type="domain" description="NAD-dependent epimerase/dehydratase" evidence="1">
    <location>
        <begin position="11"/>
        <end position="236"/>
    </location>
</feature>
<sequence>MTDQRTPPGRVVVTGATGLLGGAVVRELLAAGHRVTALVRDREKARLLLPADERLDVLAGDITDPAGYRRALPGASGVIHTAAYFREYYQPQPDLGRLHAVNVDAVLTLLREAVDAGVTRVVHTSSINTIGRGSTGFPADEDTPPPADWRRNGYRASKVRAEQAVADFCVREGLTVPLVLPGWMWGPGDAGPTSAGRLFLAVAHGELRAVPRAGNHVVDARDVAAACVRALTHGAGLRRYIVAGSWYGLHDLVTGIAAASGANPPRQIPAGAALAFATALEYGAKLRGRPPVATREGVRVLLDGTRTRLSSARAERELGVTFRPLAQTLGDEARWYRDQGRLPS</sequence>
<name>A0ABP4J1Q3_9ACTN</name>
<dbReference type="RefSeq" id="WP_344338823.1">
    <property type="nucleotide sequence ID" value="NZ_BAAAKJ010000249.1"/>
</dbReference>
<reference evidence="3" key="1">
    <citation type="journal article" date="2019" name="Int. J. Syst. Evol. Microbiol.">
        <title>The Global Catalogue of Microorganisms (GCM) 10K type strain sequencing project: providing services to taxonomists for standard genome sequencing and annotation.</title>
        <authorList>
            <consortium name="The Broad Institute Genomics Platform"/>
            <consortium name="The Broad Institute Genome Sequencing Center for Infectious Disease"/>
            <person name="Wu L."/>
            <person name="Ma J."/>
        </authorList>
    </citation>
    <scope>NUCLEOTIDE SEQUENCE [LARGE SCALE GENOMIC DNA]</scope>
    <source>
        <strain evidence="3">JCM 12393</strain>
    </source>
</reference>
<gene>
    <name evidence="2" type="ORF">GCM10009639_45900</name>
</gene>
<comment type="caution">
    <text evidence="2">The sequence shown here is derived from an EMBL/GenBank/DDBJ whole genome shotgun (WGS) entry which is preliminary data.</text>
</comment>
<proteinExistence type="predicted"/>
<organism evidence="2 3">
    <name type="scientific">Kitasatospora putterlickiae</name>
    <dbReference type="NCBI Taxonomy" id="221725"/>
    <lineage>
        <taxon>Bacteria</taxon>
        <taxon>Bacillati</taxon>
        <taxon>Actinomycetota</taxon>
        <taxon>Actinomycetes</taxon>
        <taxon>Kitasatosporales</taxon>
        <taxon>Streptomycetaceae</taxon>
        <taxon>Kitasatospora</taxon>
    </lineage>
</organism>
<evidence type="ECO:0000259" key="1">
    <source>
        <dbReference type="Pfam" id="PF01370"/>
    </source>
</evidence>
<evidence type="ECO:0000313" key="2">
    <source>
        <dbReference type="EMBL" id="GAA1402461.1"/>
    </source>
</evidence>
<evidence type="ECO:0000313" key="3">
    <source>
        <dbReference type="Proteomes" id="UP001499863"/>
    </source>
</evidence>
<dbReference type="InterPro" id="IPR001509">
    <property type="entry name" value="Epimerase_deHydtase"/>
</dbReference>
<dbReference type="Gene3D" id="3.40.50.720">
    <property type="entry name" value="NAD(P)-binding Rossmann-like Domain"/>
    <property type="match status" value="1"/>
</dbReference>
<dbReference type="SUPFAM" id="SSF51735">
    <property type="entry name" value="NAD(P)-binding Rossmann-fold domains"/>
    <property type="match status" value="1"/>
</dbReference>
<dbReference type="PANTHER" id="PTHR48079:SF6">
    <property type="entry name" value="NAD(P)-BINDING DOMAIN-CONTAINING PROTEIN-RELATED"/>
    <property type="match status" value="1"/>
</dbReference>
<dbReference type="InterPro" id="IPR051783">
    <property type="entry name" value="NAD(P)-dependent_oxidoreduct"/>
</dbReference>
<dbReference type="InterPro" id="IPR036291">
    <property type="entry name" value="NAD(P)-bd_dom_sf"/>
</dbReference>
<keyword evidence="3" id="KW-1185">Reference proteome</keyword>
<dbReference type="Proteomes" id="UP001499863">
    <property type="component" value="Unassembled WGS sequence"/>
</dbReference>
<accession>A0ABP4J1Q3</accession>
<dbReference type="Pfam" id="PF01370">
    <property type="entry name" value="Epimerase"/>
    <property type="match status" value="1"/>
</dbReference>
<protein>
    <submittedName>
        <fullName evidence="2">SDR family oxidoreductase</fullName>
    </submittedName>
</protein>
<dbReference type="EMBL" id="BAAAKJ010000249">
    <property type="protein sequence ID" value="GAA1402461.1"/>
    <property type="molecule type" value="Genomic_DNA"/>
</dbReference>
<dbReference type="PANTHER" id="PTHR48079">
    <property type="entry name" value="PROTEIN YEEZ"/>
    <property type="match status" value="1"/>
</dbReference>